<evidence type="ECO:0000313" key="3">
    <source>
        <dbReference type="Proteomes" id="UP000565286"/>
    </source>
</evidence>
<proteinExistence type="predicted"/>
<organism evidence="2 3">
    <name type="scientific">Rhizobium skierniewicense</name>
    <dbReference type="NCBI Taxonomy" id="984260"/>
    <lineage>
        <taxon>Bacteria</taxon>
        <taxon>Pseudomonadati</taxon>
        <taxon>Pseudomonadota</taxon>
        <taxon>Alphaproteobacteria</taxon>
        <taxon>Hyphomicrobiales</taxon>
        <taxon>Rhizobiaceae</taxon>
        <taxon>Rhizobium/Agrobacterium group</taxon>
        <taxon>Rhizobium</taxon>
    </lineage>
</organism>
<dbReference type="Proteomes" id="UP000565286">
    <property type="component" value="Unassembled WGS sequence"/>
</dbReference>
<sequence>MALPLPLAISSSTSRIAGGFSENGAIAAFLKPVENQGTRNVSNSDHLLEARHSP</sequence>
<comment type="caution">
    <text evidence="2">The sequence shown here is derived from an EMBL/GenBank/DDBJ whole genome shotgun (WGS) entry which is preliminary data.</text>
</comment>
<evidence type="ECO:0000313" key="2">
    <source>
        <dbReference type="EMBL" id="MBB3947221.1"/>
    </source>
</evidence>
<evidence type="ECO:0000256" key="1">
    <source>
        <dbReference type="SAM" id="MobiDB-lite"/>
    </source>
</evidence>
<feature type="region of interest" description="Disordered" evidence="1">
    <location>
        <begin position="35"/>
        <end position="54"/>
    </location>
</feature>
<gene>
    <name evidence="2" type="ORF">GGQ73_003187</name>
</gene>
<keyword evidence="3" id="KW-1185">Reference proteome</keyword>
<reference evidence="2 3" key="1">
    <citation type="submission" date="2020-08" db="EMBL/GenBank/DDBJ databases">
        <title>Genomic Encyclopedia of Type Strains, Phase IV (KMG-IV): sequencing the most valuable type-strain genomes for metagenomic binning, comparative biology and taxonomic classification.</title>
        <authorList>
            <person name="Goeker M."/>
        </authorList>
    </citation>
    <scope>NUCLEOTIDE SEQUENCE [LARGE SCALE GENOMIC DNA]</scope>
    <source>
        <strain evidence="2 3">DSM 26438</strain>
    </source>
</reference>
<name>A0A7W6CHH6_9HYPH</name>
<protein>
    <submittedName>
        <fullName evidence="2">Uncharacterized protein</fullName>
    </submittedName>
</protein>
<dbReference type="AlphaFoldDB" id="A0A7W6CHH6"/>
<dbReference type="EMBL" id="JACIDV010000009">
    <property type="protein sequence ID" value="MBB3947221.1"/>
    <property type="molecule type" value="Genomic_DNA"/>
</dbReference>
<accession>A0A7W6CHH6</accession>
<feature type="compositionally biased region" description="Polar residues" evidence="1">
    <location>
        <begin position="35"/>
        <end position="45"/>
    </location>
</feature>